<dbReference type="GO" id="GO:0070004">
    <property type="term" value="F:cysteine-type exopeptidase activity"/>
    <property type="evidence" value="ECO:0007669"/>
    <property type="project" value="InterPro"/>
</dbReference>
<dbReference type="EMBL" id="AP023287">
    <property type="protein sequence ID" value="BCI55194.1"/>
    <property type="molecule type" value="Genomic_DNA"/>
</dbReference>
<dbReference type="Pfam" id="PF03577">
    <property type="entry name" value="Peptidase_C69"/>
    <property type="match status" value="1"/>
</dbReference>
<keyword evidence="1" id="KW-0224">Dipeptidase</keyword>
<dbReference type="GO" id="GO:0006508">
    <property type="term" value="P:proteolysis"/>
    <property type="evidence" value="ECO:0007669"/>
    <property type="project" value="UniProtKB-KW"/>
</dbReference>
<protein>
    <recommendedName>
        <fullName evidence="1">Dipeptidase</fullName>
        <ecNumber evidence="1">3.4.-.-</ecNumber>
    </recommendedName>
</protein>
<dbReference type="Proteomes" id="UP000515734">
    <property type="component" value="Chromosome"/>
</dbReference>
<dbReference type="PANTHER" id="PTHR12994">
    <property type="entry name" value="SECERNIN"/>
    <property type="match status" value="1"/>
</dbReference>
<dbReference type="PANTHER" id="PTHR12994:SF17">
    <property type="entry name" value="LD30995P"/>
    <property type="match status" value="1"/>
</dbReference>
<dbReference type="GO" id="GO:0016805">
    <property type="term" value="F:dipeptidase activity"/>
    <property type="evidence" value="ECO:0007669"/>
    <property type="project" value="UniProtKB-KW"/>
</dbReference>
<dbReference type="RefSeq" id="WP_185292925.1">
    <property type="nucleotide sequence ID" value="NZ_AP023287.1"/>
</dbReference>
<keyword evidence="1" id="KW-0378">Hydrolase</keyword>
<organism evidence="2 3">
    <name type="scientific">Mycolicibacterium litorale</name>
    <dbReference type="NCBI Taxonomy" id="758802"/>
    <lineage>
        <taxon>Bacteria</taxon>
        <taxon>Bacillati</taxon>
        <taxon>Actinomycetota</taxon>
        <taxon>Actinomycetes</taxon>
        <taxon>Mycobacteriales</taxon>
        <taxon>Mycobacteriaceae</taxon>
        <taxon>Mycolicibacterium</taxon>
    </lineage>
</organism>
<comment type="similarity">
    <text evidence="1">Belongs to the peptidase C69 family.</text>
</comment>
<evidence type="ECO:0000313" key="2">
    <source>
        <dbReference type="EMBL" id="BCI55194.1"/>
    </source>
</evidence>
<comment type="catalytic activity">
    <reaction evidence="1">
        <text>an L-aminoacyl-L-amino acid + H2O = 2 an L-alpha-amino acid</text>
        <dbReference type="Rhea" id="RHEA:48940"/>
        <dbReference type="ChEBI" id="CHEBI:15377"/>
        <dbReference type="ChEBI" id="CHEBI:59869"/>
        <dbReference type="ChEBI" id="CHEBI:77460"/>
    </reaction>
</comment>
<proteinExistence type="inferred from homology"/>
<keyword evidence="1" id="KW-0645">Protease</keyword>
<name>A0A6S6P949_9MYCO</name>
<dbReference type="EC" id="3.4.-.-" evidence="1"/>
<dbReference type="Gene3D" id="3.60.60.10">
    <property type="entry name" value="Penicillin V Acylase, Chain A"/>
    <property type="match status" value="1"/>
</dbReference>
<sequence>MYSDIRAASCDTMVAVGDATASGRTILAKNSDRNPNEAQYLYRAPAATHEPGAVVRATYISIPQVPSTHGVIGSRPWWIWGFEHGVNEHGVGVGNEALWSREEASAEPGLLGMDLLRLVLERAATADEGLQVLIGLLEEHGQSGTTNLVVDQTYHNGFLIADPSTAWVIETANKHWAAKRVTTVATISNAYSIGSDYDLISADAESYAVERGWWNPSSGGRFDFGAAYADPELPFLASCTARLARSGRVMQDNAERGKVAIEDMWAVLRDIGDTAADWRPGIKSESVICMHAEDTKGHETAASIVTELSADPLILASLASPRLSSFVPVWFDSTTLPWQQPDSAGTDDAWWATEDMQRLVERDYAALGPAPEALFNQADIRTLAAVRALGASASTAERDAVTAEALERRSRIVAHCRAMVAELGDVLADPATVDPRGTYLADIEALRAPTHRGAIPAHLAWAHEALADATS</sequence>
<gene>
    <name evidence="2" type="ORF">NIIDNTM18_44720</name>
</gene>
<evidence type="ECO:0000313" key="3">
    <source>
        <dbReference type="Proteomes" id="UP000515734"/>
    </source>
</evidence>
<dbReference type="InterPro" id="IPR005322">
    <property type="entry name" value="Peptidase_C69"/>
</dbReference>
<reference evidence="2 3" key="1">
    <citation type="submission" date="2020-07" db="EMBL/GenBank/DDBJ databases">
        <title>Complete genome sequence of Mycolicibacterium litorale like strain isolated from cardiac implantable electronic device infection.</title>
        <authorList>
            <person name="Fukano H."/>
            <person name="Miyama H."/>
            <person name="Hoshino Y."/>
        </authorList>
    </citation>
    <scope>NUCLEOTIDE SEQUENCE [LARGE SCALE GENOMIC DNA]</scope>
    <source>
        <strain evidence="2 3">NIIDNTM18</strain>
    </source>
</reference>
<accession>A0A6S6P949</accession>
<evidence type="ECO:0000256" key="1">
    <source>
        <dbReference type="RuleBase" id="RU364089"/>
    </source>
</evidence>
<dbReference type="AlphaFoldDB" id="A0A6S6P949"/>